<dbReference type="RefSeq" id="WP_131757034.1">
    <property type="nucleotide sequence ID" value="NZ_CAACUY010000024.1"/>
</dbReference>
<feature type="compositionally biased region" description="Basic residues" evidence="1">
    <location>
        <begin position="31"/>
        <end position="45"/>
    </location>
</feature>
<protein>
    <submittedName>
        <fullName evidence="3">Uncharacterized protein</fullName>
    </submittedName>
</protein>
<dbReference type="EMBL" id="JBHTGP010000001">
    <property type="protein sequence ID" value="MFD0682946.1"/>
    <property type="molecule type" value="Genomic_DNA"/>
</dbReference>
<keyword evidence="2" id="KW-0472">Membrane</keyword>
<accession>A0ABW2XEQ8</accession>
<organism evidence="3 4">
    <name type="scientific">Actinomadura fibrosa</name>
    <dbReference type="NCBI Taxonomy" id="111802"/>
    <lineage>
        <taxon>Bacteria</taxon>
        <taxon>Bacillati</taxon>
        <taxon>Actinomycetota</taxon>
        <taxon>Actinomycetes</taxon>
        <taxon>Streptosporangiales</taxon>
        <taxon>Thermomonosporaceae</taxon>
        <taxon>Actinomadura</taxon>
    </lineage>
</organism>
<feature type="compositionally biased region" description="Acidic residues" evidence="1">
    <location>
        <begin position="1"/>
        <end position="12"/>
    </location>
</feature>
<feature type="compositionally biased region" description="Basic residues" evidence="1">
    <location>
        <begin position="64"/>
        <end position="76"/>
    </location>
</feature>
<name>A0ABW2XEQ8_9ACTN</name>
<evidence type="ECO:0000313" key="4">
    <source>
        <dbReference type="Proteomes" id="UP001597063"/>
    </source>
</evidence>
<keyword evidence="4" id="KW-1185">Reference proteome</keyword>
<gene>
    <name evidence="3" type="ORF">ACFQZM_00430</name>
</gene>
<evidence type="ECO:0000256" key="1">
    <source>
        <dbReference type="SAM" id="MobiDB-lite"/>
    </source>
</evidence>
<dbReference type="Proteomes" id="UP001597063">
    <property type="component" value="Unassembled WGS sequence"/>
</dbReference>
<evidence type="ECO:0000256" key="2">
    <source>
        <dbReference type="SAM" id="Phobius"/>
    </source>
</evidence>
<feature type="transmembrane region" description="Helical" evidence="2">
    <location>
        <begin position="80"/>
        <end position="101"/>
    </location>
</feature>
<proteinExistence type="predicted"/>
<feature type="region of interest" description="Disordered" evidence="1">
    <location>
        <begin position="116"/>
        <end position="152"/>
    </location>
</feature>
<comment type="caution">
    <text evidence="3">The sequence shown here is derived from an EMBL/GenBank/DDBJ whole genome shotgun (WGS) entry which is preliminary data.</text>
</comment>
<reference evidence="4" key="1">
    <citation type="journal article" date="2019" name="Int. J. Syst. Evol. Microbiol.">
        <title>The Global Catalogue of Microorganisms (GCM) 10K type strain sequencing project: providing services to taxonomists for standard genome sequencing and annotation.</title>
        <authorList>
            <consortium name="The Broad Institute Genomics Platform"/>
            <consortium name="The Broad Institute Genome Sequencing Center for Infectious Disease"/>
            <person name="Wu L."/>
            <person name="Ma J."/>
        </authorList>
    </citation>
    <scope>NUCLEOTIDE SEQUENCE [LARGE SCALE GENOMIC DNA]</scope>
    <source>
        <strain evidence="4">JCM 9371</strain>
    </source>
</reference>
<feature type="compositionally biased region" description="Low complexity" evidence="1">
    <location>
        <begin position="131"/>
        <end position="140"/>
    </location>
</feature>
<keyword evidence="2" id="KW-1133">Transmembrane helix</keyword>
<feature type="region of interest" description="Disordered" evidence="1">
    <location>
        <begin position="310"/>
        <end position="362"/>
    </location>
</feature>
<keyword evidence="2" id="KW-0812">Transmembrane</keyword>
<evidence type="ECO:0000313" key="3">
    <source>
        <dbReference type="EMBL" id="MFD0682946.1"/>
    </source>
</evidence>
<feature type="region of interest" description="Disordered" evidence="1">
    <location>
        <begin position="1"/>
        <end position="76"/>
    </location>
</feature>
<feature type="compositionally biased region" description="Basic and acidic residues" evidence="1">
    <location>
        <begin position="327"/>
        <end position="345"/>
    </location>
</feature>
<sequence length="362" mass="39590">MPSDADEPVFDEEFIRGAAFTEPSAQERSRPPGRLRRMRDRRALRRSGPSGRAGRRGLGGRGPLGRRRRRERREPTHRRAVLQVIAGVAVLLMISTGLWWWNRPAPRDEADGSVIIEQGVPDGGNPGGAAPGAHGDPFAGSPAASYADGEAGIQMPDPKAANGLSEADLALAYVRVRKLIVAANLDPATVYERKPDAFRRLLDPAQRRTFDRDLDEKGEHNSRTWLTSFAAGTAERAVPTVKVHGTVTAAKARDQGRPGVKVTADHLFVYAVQRPGRPETAMREVVRRAIEVFVYREGGEVKLWLTRTDSSSAPSACDMGDGFVHPRYRDDRGGAPGGESHDPYDQSKPIQEDPECGQVTRV</sequence>
<feature type="compositionally biased region" description="Gly residues" evidence="1">
    <location>
        <begin position="121"/>
        <end position="130"/>
    </location>
</feature>